<dbReference type="AlphaFoldDB" id="X1A2Z6"/>
<gene>
    <name evidence="1" type="ORF">S01H4_19113</name>
</gene>
<comment type="caution">
    <text evidence="1">The sequence shown here is derived from an EMBL/GenBank/DDBJ whole genome shotgun (WGS) entry which is preliminary data.</text>
</comment>
<feature type="non-terminal residue" evidence="1">
    <location>
        <position position="40"/>
    </location>
</feature>
<evidence type="ECO:0000313" key="1">
    <source>
        <dbReference type="EMBL" id="GAG54636.1"/>
    </source>
</evidence>
<protein>
    <submittedName>
        <fullName evidence="1">Uncharacterized protein</fullName>
    </submittedName>
</protein>
<organism evidence="1">
    <name type="scientific">marine sediment metagenome</name>
    <dbReference type="NCBI Taxonomy" id="412755"/>
    <lineage>
        <taxon>unclassified sequences</taxon>
        <taxon>metagenomes</taxon>
        <taxon>ecological metagenomes</taxon>
    </lineage>
</organism>
<accession>X1A2Z6</accession>
<reference evidence="1" key="1">
    <citation type="journal article" date="2014" name="Front. Microbiol.">
        <title>High frequency of phylogenetically diverse reductive dehalogenase-homologous genes in deep subseafloor sedimentary metagenomes.</title>
        <authorList>
            <person name="Kawai M."/>
            <person name="Futagami T."/>
            <person name="Toyoda A."/>
            <person name="Takaki Y."/>
            <person name="Nishi S."/>
            <person name="Hori S."/>
            <person name="Arai W."/>
            <person name="Tsubouchi T."/>
            <person name="Morono Y."/>
            <person name="Uchiyama I."/>
            <person name="Ito T."/>
            <person name="Fujiyama A."/>
            <person name="Inagaki F."/>
            <person name="Takami H."/>
        </authorList>
    </citation>
    <scope>NUCLEOTIDE SEQUENCE</scope>
    <source>
        <strain evidence="1">Expedition CK06-06</strain>
    </source>
</reference>
<name>X1A2Z6_9ZZZZ</name>
<proteinExistence type="predicted"/>
<sequence>MITLGTPSLPSGAADLSYIYDIAEELRDAAQHPLILVVKS</sequence>
<dbReference type="EMBL" id="BART01008505">
    <property type="protein sequence ID" value="GAG54636.1"/>
    <property type="molecule type" value="Genomic_DNA"/>
</dbReference>